<dbReference type="SMART" id="SM00060">
    <property type="entry name" value="FN3"/>
    <property type="match status" value="3"/>
</dbReference>
<dbReference type="InterPro" id="IPR013783">
    <property type="entry name" value="Ig-like_fold"/>
</dbReference>
<dbReference type="AlphaFoldDB" id="A0A0X8G512"/>
<dbReference type="SUPFAM" id="SSF74853">
    <property type="entry name" value="Lamin A/C globular tail domain"/>
    <property type="match status" value="1"/>
</dbReference>
<dbReference type="Pfam" id="PF04231">
    <property type="entry name" value="Endonuclease_1"/>
    <property type="match status" value="1"/>
</dbReference>
<comment type="similarity">
    <text evidence="1">Belongs to the EndA/NucM nuclease family.</text>
</comment>
<proteinExistence type="inferred from homology"/>
<feature type="domain" description="Fibronectin type-III" evidence="6">
    <location>
        <begin position="282"/>
        <end position="367"/>
    </location>
</feature>
<dbReference type="PANTHER" id="PTHR33607:SF2">
    <property type="entry name" value="ENDONUCLEASE-1"/>
    <property type="match status" value="1"/>
</dbReference>
<dbReference type="SUPFAM" id="SSF54060">
    <property type="entry name" value="His-Me finger endonucleases"/>
    <property type="match status" value="1"/>
</dbReference>
<evidence type="ECO:0000313" key="8">
    <source>
        <dbReference type="EMBL" id="AMC10176.1"/>
    </source>
</evidence>
<evidence type="ECO:0008006" key="10">
    <source>
        <dbReference type="Google" id="ProtNLM"/>
    </source>
</evidence>
<dbReference type="InterPro" id="IPR036415">
    <property type="entry name" value="Lamin_tail_dom_sf"/>
</dbReference>
<dbReference type="PROSITE" id="PS51841">
    <property type="entry name" value="LTD"/>
    <property type="match status" value="1"/>
</dbReference>
<dbReference type="Pfam" id="PF18962">
    <property type="entry name" value="Por_Secre_tail"/>
    <property type="match status" value="1"/>
</dbReference>
<keyword evidence="9" id="KW-1185">Reference proteome</keyword>
<reference evidence="8 9" key="2">
    <citation type="journal article" date="2016" name="Int. J. Syst. Evol. Microbiol.">
        <title>Lutibacter profundi sp. nov., isolated from a deep-sea hydrothermal system on the Arctic Mid-Ocean Ridge and emended description of the genus Lutibacter.</title>
        <authorList>
            <person name="Le Moine Bauer S."/>
            <person name="Roalkvam I."/>
            <person name="Steen I.H."/>
            <person name="Dahle H."/>
        </authorList>
    </citation>
    <scope>NUCLEOTIDE SEQUENCE [LARGE SCALE GENOMIC DNA]</scope>
    <source>
        <strain evidence="8 9">LP1</strain>
    </source>
</reference>
<feature type="domain" description="LTD" evidence="7">
    <location>
        <begin position="689"/>
        <end position="834"/>
    </location>
</feature>
<feature type="signal peptide" evidence="5">
    <location>
        <begin position="1"/>
        <end position="21"/>
    </location>
</feature>
<keyword evidence="3 5" id="KW-0732">Signal</keyword>
<dbReference type="InterPro" id="IPR007346">
    <property type="entry name" value="Endonuclease-I"/>
</dbReference>
<dbReference type="KEGG" id="lut:Lupro_02435"/>
<dbReference type="Proteomes" id="UP000059672">
    <property type="component" value="Chromosome"/>
</dbReference>
<dbReference type="PATRIC" id="fig|1622118.3.peg.501"/>
<dbReference type="PANTHER" id="PTHR33607">
    <property type="entry name" value="ENDONUCLEASE-1"/>
    <property type="match status" value="1"/>
</dbReference>
<accession>A0A0X8G512</accession>
<dbReference type="InterPro" id="IPR036116">
    <property type="entry name" value="FN3_sf"/>
</dbReference>
<evidence type="ECO:0000256" key="3">
    <source>
        <dbReference type="ARBA" id="ARBA00022729"/>
    </source>
</evidence>
<name>A0A0X8G512_9FLAO</name>
<evidence type="ECO:0000259" key="6">
    <source>
        <dbReference type="PROSITE" id="PS50853"/>
    </source>
</evidence>
<dbReference type="InterPro" id="IPR026444">
    <property type="entry name" value="Secre_tail"/>
</dbReference>
<dbReference type="CDD" id="cd00063">
    <property type="entry name" value="FN3"/>
    <property type="match status" value="3"/>
</dbReference>
<dbReference type="InterPro" id="IPR001322">
    <property type="entry name" value="Lamin_tail_dom"/>
</dbReference>
<feature type="domain" description="Fibronectin type-III" evidence="6">
    <location>
        <begin position="375"/>
        <end position="460"/>
    </location>
</feature>
<dbReference type="STRING" id="1622118.Lupro_02435"/>
<evidence type="ECO:0000256" key="5">
    <source>
        <dbReference type="SAM" id="SignalP"/>
    </source>
</evidence>
<evidence type="ECO:0000313" key="9">
    <source>
        <dbReference type="Proteomes" id="UP000059672"/>
    </source>
</evidence>
<sequence length="941" mass="101054">MKKLILLFYLISFSIYSQIPAGYYDTATGSGYTLKTQLYNIIKGHIDNGYTPGLWDTYQTSDRDIYYENDGTIMDIYSENPTGVDPYNFTYSTDQCGSYANEGDCYNREHIIPQSVFNQLSPMRNDAHFVIPTDGKVNSIRSNYPHGVVGTATTTTQNGSKLGDALNSGYSAGYSGTVFEPIDEFKGDVARLYFYFATRYENVLTTWGVSYAMFNGTTDQVFAEPFLTILMTWHTNDPVSNLEIDRNDAIYARQNNRNPFIDHPEYVNQIWNPTPDTQAPTAPTNLIASNITNTTADLNWTASTDDVGVTSYEIFKDGVFLASTTTNSYNVTGLTQNTSYNFTVYAKDAAGNTSTVSNTETFTTTNIIDVDPPTVPTNLIVSNETSSTLDLSWTASTDNVGVTGYDIYVDGVFNGTTSTTAFTITGLSPTTTYSLTVLAKDGASNASAQSTPVNGTTIALSSNCASETFTNIGANNSTYTTVNWTGDDGGSWSSTDSRTDQTLTGKAITIRNGILTAPTTANGIGDLTVTTQLVFSGSSGSFNLKVNGAIVGSIPYSSALQTTTITGINVSGNVTIVFDGNSGTSNRVIFDDLSWTCFAGTPDTEAPSAIVDLSSSNTTSTTTDLAWSASTDNVGVTSYEVFKDGVFLASTATNSYNVTGLTASTSYNFTVYAKDAAGNTSTVSNTVAVTTTAATTGSTELFISEYIEGSGNNKAIEIANITGSSVDLSNYSIKKQVNGAGSWVNELILNGILNTNNVYVVGNGGSATGITDVSDLIITGAPIDFNGNDPVGLFKNGVLIDVVGNFNGGSANFAKDVTKRRINTITSPNTTYTPSEWNDFAVDTFSDLGLYNVTLSILEFKPNLFSVYPNPATASKITILVEDNTEVSAIQFYNLLGQQIINIQQPKIIQNRIEVQNLPVGMYIVKIINEKSYSTKRIIVK</sequence>
<dbReference type="RefSeq" id="WP_068205955.1">
    <property type="nucleotide sequence ID" value="NZ_CP013355.1"/>
</dbReference>
<protein>
    <recommendedName>
        <fullName evidence="10">Endonuclease I</fullName>
    </recommendedName>
</protein>
<organism evidence="8 9">
    <name type="scientific">Lutibacter profundi</name>
    <dbReference type="NCBI Taxonomy" id="1622118"/>
    <lineage>
        <taxon>Bacteria</taxon>
        <taxon>Pseudomonadati</taxon>
        <taxon>Bacteroidota</taxon>
        <taxon>Flavobacteriia</taxon>
        <taxon>Flavobacteriales</taxon>
        <taxon>Flavobacteriaceae</taxon>
        <taxon>Lutibacter</taxon>
    </lineage>
</organism>
<evidence type="ECO:0000256" key="2">
    <source>
        <dbReference type="ARBA" id="ARBA00022722"/>
    </source>
</evidence>
<dbReference type="Pfam" id="PF00041">
    <property type="entry name" value="fn3"/>
    <property type="match status" value="3"/>
</dbReference>
<keyword evidence="2" id="KW-0540">Nuclease</keyword>
<dbReference type="PROSITE" id="PS50853">
    <property type="entry name" value="FN3"/>
    <property type="match status" value="3"/>
</dbReference>
<feature type="domain" description="Fibronectin type-III" evidence="6">
    <location>
        <begin position="609"/>
        <end position="694"/>
    </location>
</feature>
<dbReference type="InterPro" id="IPR003961">
    <property type="entry name" value="FN3_dom"/>
</dbReference>
<evidence type="ECO:0000256" key="1">
    <source>
        <dbReference type="ARBA" id="ARBA00006429"/>
    </source>
</evidence>
<dbReference type="Pfam" id="PF00932">
    <property type="entry name" value="LTD"/>
    <property type="match status" value="1"/>
</dbReference>
<dbReference type="NCBIfam" id="TIGR04183">
    <property type="entry name" value="Por_Secre_tail"/>
    <property type="match status" value="1"/>
</dbReference>
<dbReference type="EMBL" id="CP013355">
    <property type="protein sequence ID" value="AMC10176.1"/>
    <property type="molecule type" value="Genomic_DNA"/>
</dbReference>
<evidence type="ECO:0000259" key="7">
    <source>
        <dbReference type="PROSITE" id="PS51841"/>
    </source>
</evidence>
<dbReference type="OrthoDB" id="5485925at2"/>
<keyword evidence="4" id="KW-0378">Hydrolase</keyword>
<dbReference type="GO" id="GO:0016787">
    <property type="term" value="F:hydrolase activity"/>
    <property type="evidence" value="ECO:0007669"/>
    <property type="project" value="UniProtKB-KW"/>
</dbReference>
<dbReference type="GO" id="GO:0004518">
    <property type="term" value="F:nuclease activity"/>
    <property type="evidence" value="ECO:0007669"/>
    <property type="project" value="UniProtKB-KW"/>
</dbReference>
<gene>
    <name evidence="8" type="ORF">Lupro_02435</name>
</gene>
<dbReference type="Gene3D" id="2.60.40.10">
    <property type="entry name" value="Immunoglobulins"/>
    <property type="match status" value="3"/>
</dbReference>
<reference evidence="9" key="1">
    <citation type="submission" date="2015-12" db="EMBL/GenBank/DDBJ databases">
        <title>Complete genome sequence of Lutibacter profundus strain LP1.</title>
        <authorList>
            <person name="Wissuwa J."/>
            <person name="Le Moine Bauer S."/>
            <person name="Stokke R."/>
            <person name="Dahle H."/>
            <person name="Steen I.H."/>
        </authorList>
    </citation>
    <scope>NUCLEOTIDE SEQUENCE [LARGE SCALE GENOMIC DNA]</scope>
    <source>
        <strain evidence="9">LP1</strain>
    </source>
</reference>
<evidence type="ECO:0000256" key="4">
    <source>
        <dbReference type="ARBA" id="ARBA00022801"/>
    </source>
</evidence>
<dbReference type="InterPro" id="IPR044925">
    <property type="entry name" value="His-Me_finger_sf"/>
</dbReference>
<feature type="chain" id="PRO_5007066234" description="Endonuclease I" evidence="5">
    <location>
        <begin position="22"/>
        <end position="941"/>
    </location>
</feature>
<dbReference type="SUPFAM" id="SSF49265">
    <property type="entry name" value="Fibronectin type III"/>
    <property type="match status" value="2"/>
</dbReference>